<accession>A0ABW8AJF4</accession>
<feature type="transmembrane region" description="Helical" evidence="1">
    <location>
        <begin position="25"/>
        <end position="45"/>
    </location>
</feature>
<keyword evidence="1" id="KW-0812">Transmembrane</keyword>
<dbReference type="Proteomes" id="UP001612915">
    <property type="component" value="Unassembled WGS sequence"/>
</dbReference>
<comment type="caution">
    <text evidence="2">The sequence shown here is derived from an EMBL/GenBank/DDBJ whole genome shotgun (WGS) entry which is preliminary data.</text>
</comment>
<sequence length="55" mass="6110">MDSLAVIVFAALFTAYIMVRFWKQVIGLLLILFLAVVFVGIFGLAEGVHMLDYSS</sequence>
<name>A0ABW8AJF4_9ACTN</name>
<dbReference type="RefSeq" id="WP_398276219.1">
    <property type="nucleotide sequence ID" value="NZ_JBITLV010000001.1"/>
</dbReference>
<evidence type="ECO:0000313" key="3">
    <source>
        <dbReference type="Proteomes" id="UP001612915"/>
    </source>
</evidence>
<keyword evidence="3" id="KW-1185">Reference proteome</keyword>
<keyword evidence="1" id="KW-1133">Transmembrane helix</keyword>
<reference evidence="2 3" key="1">
    <citation type="submission" date="2024-10" db="EMBL/GenBank/DDBJ databases">
        <title>The Natural Products Discovery Center: Release of the First 8490 Sequenced Strains for Exploring Actinobacteria Biosynthetic Diversity.</title>
        <authorList>
            <person name="Kalkreuter E."/>
            <person name="Kautsar S.A."/>
            <person name="Yang D."/>
            <person name="Bader C.D."/>
            <person name="Teijaro C.N."/>
            <person name="Fluegel L."/>
            <person name="Davis C.M."/>
            <person name="Simpson J.R."/>
            <person name="Lauterbach L."/>
            <person name="Steele A.D."/>
            <person name="Gui C."/>
            <person name="Meng S."/>
            <person name="Li G."/>
            <person name="Viehrig K."/>
            <person name="Ye F."/>
            <person name="Su P."/>
            <person name="Kiefer A.F."/>
            <person name="Nichols A."/>
            <person name="Cepeda A.J."/>
            <person name="Yan W."/>
            <person name="Fan B."/>
            <person name="Jiang Y."/>
            <person name="Adhikari A."/>
            <person name="Zheng C.-J."/>
            <person name="Schuster L."/>
            <person name="Cowan T.M."/>
            <person name="Smanski M.J."/>
            <person name="Chevrette M.G."/>
            <person name="De Carvalho L.P.S."/>
            <person name="Shen B."/>
        </authorList>
    </citation>
    <scope>NUCLEOTIDE SEQUENCE [LARGE SCALE GENOMIC DNA]</scope>
    <source>
        <strain evidence="2 3">NPDC049639</strain>
    </source>
</reference>
<proteinExistence type="predicted"/>
<keyword evidence="1" id="KW-0472">Membrane</keyword>
<evidence type="ECO:0000313" key="2">
    <source>
        <dbReference type="EMBL" id="MFI7586489.1"/>
    </source>
</evidence>
<evidence type="ECO:0000256" key="1">
    <source>
        <dbReference type="SAM" id="Phobius"/>
    </source>
</evidence>
<organism evidence="2 3">
    <name type="scientific">Spongisporangium articulatum</name>
    <dbReference type="NCBI Taxonomy" id="3362603"/>
    <lineage>
        <taxon>Bacteria</taxon>
        <taxon>Bacillati</taxon>
        <taxon>Actinomycetota</taxon>
        <taxon>Actinomycetes</taxon>
        <taxon>Kineosporiales</taxon>
        <taxon>Kineosporiaceae</taxon>
        <taxon>Spongisporangium</taxon>
    </lineage>
</organism>
<dbReference type="EMBL" id="JBITLV010000001">
    <property type="protein sequence ID" value="MFI7586489.1"/>
    <property type="molecule type" value="Genomic_DNA"/>
</dbReference>
<gene>
    <name evidence="2" type="ORF">ACIB24_05385</name>
</gene>
<protein>
    <submittedName>
        <fullName evidence="2">Uncharacterized protein</fullName>
    </submittedName>
</protein>